<feature type="non-terminal residue" evidence="2">
    <location>
        <position position="1"/>
    </location>
</feature>
<evidence type="ECO:0000313" key="3">
    <source>
        <dbReference type="Proteomes" id="UP000192257"/>
    </source>
</evidence>
<dbReference type="GeneID" id="39990506"/>
<reference evidence="2 3" key="1">
    <citation type="submission" date="2017-03" db="EMBL/GenBank/DDBJ databases">
        <title>An alternative strategy for trypanosome survival in the mammalian bloodstream revealed through genome and transcriptome analysis of the ubiquitous bovine parasite Trypanosoma (Megatrypanum) theileri.</title>
        <authorList>
            <person name="Kelly S."/>
            <person name="Ivens A."/>
            <person name="Mott A."/>
            <person name="O'Neill E."/>
            <person name="Emms D."/>
            <person name="Macleod O."/>
            <person name="Voorheis P."/>
            <person name="Matthews J."/>
            <person name="Matthews K."/>
            <person name="Carrington M."/>
        </authorList>
    </citation>
    <scope>NUCLEOTIDE SEQUENCE [LARGE SCALE GENOMIC DNA]</scope>
    <source>
        <strain evidence="2">Edinburgh</strain>
    </source>
</reference>
<dbReference type="STRING" id="67003.A0A1X0NGS7"/>
<dbReference type="Pfam" id="PF07999">
    <property type="entry name" value="RHSP"/>
    <property type="match status" value="1"/>
</dbReference>
<evidence type="ECO:0000313" key="2">
    <source>
        <dbReference type="EMBL" id="ORC83877.1"/>
    </source>
</evidence>
<keyword evidence="3" id="KW-1185">Reference proteome</keyword>
<dbReference type="InterPro" id="IPR046836">
    <property type="entry name" value="RHS_C"/>
</dbReference>
<sequence length="380" mass="44601">VAKCIVMNCPTVREIKAICAWEKRNQSNELENYWREIKERINNIGPLPRFIFSDGAYEGRCFRVQDTLDRIKKPTVSEYMDILRGDGEWKDNSPSHKLVKIYRLAIDDVDLPRNETFTNELSKKIFVRVIEICHAPYLKFFFTDRGLFIAEHFEKLGVIAFINREFVTALGEVLTIIQPPESRRKQKSVLQQRGLVAYASNGYDLFPSSINDVSRKIEYNKLYRPSPSNFPLVDGFYFVKSEEERVTLIGIQTTTAKRHETTVTAVIEFNKYLKNCFSDWTDVSKKVSWEIIYLQPYDTDERRRIKGWQKCTSKNSGKYTVEQKNATAKFWNEKVNQYQVNLSLGMAVRLVESLEDTRKRKKLSNVEDLINEKRIKRTRR</sequence>
<name>A0A1X0NGS7_9TRYP</name>
<comment type="caution">
    <text evidence="2">The sequence shown here is derived from an EMBL/GenBank/DDBJ whole genome shotgun (WGS) entry which is preliminary data.</text>
</comment>
<dbReference type="RefSeq" id="XP_028877943.1">
    <property type="nucleotide sequence ID" value="XM_029030726.1"/>
</dbReference>
<organism evidence="2 3">
    <name type="scientific">Trypanosoma theileri</name>
    <dbReference type="NCBI Taxonomy" id="67003"/>
    <lineage>
        <taxon>Eukaryota</taxon>
        <taxon>Discoba</taxon>
        <taxon>Euglenozoa</taxon>
        <taxon>Kinetoplastea</taxon>
        <taxon>Metakinetoplastina</taxon>
        <taxon>Trypanosomatida</taxon>
        <taxon>Trypanosomatidae</taxon>
        <taxon>Trypanosoma</taxon>
    </lineage>
</organism>
<accession>A0A1X0NGS7</accession>
<protein>
    <submittedName>
        <fullName evidence="2">Retrotransposon hot spot (RHS) protein</fullName>
    </submittedName>
</protein>
<gene>
    <name evidence="2" type="ORF">TM35_000541010</name>
</gene>
<dbReference type="Proteomes" id="UP000192257">
    <property type="component" value="Unassembled WGS sequence"/>
</dbReference>
<feature type="domain" description="Retrotransposon hot spot protein,C-terminal" evidence="1">
    <location>
        <begin position="3"/>
        <end position="174"/>
    </location>
</feature>
<proteinExistence type="predicted"/>
<evidence type="ECO:0000259" key="1">
    <source>
        <dbReference type="Pfam" id="PF07999"/>
    </source>
</evidence>
<dbReference type="EMBL" id="NBCO01000054">
    <property type="protein sequence ID" value="ORC83877.1"/>
    <property type="molecule type" value="Genomic_DNA"/>
</dbReference>
<dbReference type="InterPro" id="IPR006518">
    <property type="entry name" value="Trypano_RHS"/>
</dbReference>
<dbReference type="NCBIfam" id="TIGR01631">
    <property type="entry name" value="Trypano_RHS"/>
    <property type="match status" value="1"/>
</dbReference>
<dbReference type="OrthoDB" id="251624at2759"/>
<dbReference type="AlphaFoldDB" id="A0A1X0NGS7"/>
<dbReference type="VEuPathDB" id="TriTrypDB:TM35_000541010"/>